<keyword evidence="4" id="KW-1185">Reference proteome</keyword>
<dbReference type="Proteomes" id="UP000030651">
    <property type="component" value="Unassembled WGS sequence"/>
</dbReference>
<keyword evidence="2" id="KW-0812">Transmembrane</keyword>
<feature type="transmembrane region" description="Helical" evidence="2">
    <location>
        <begin position="185"/>
        <end position="206"/>
    </location>
</feature>
<dbReference type="GeneID" id="19277730"/>
<accession>W3WPJ4</accession>
<dbReference type="eggNOG" id="ENOG502S40W">
    <property type="taxonomic scope" value="Eukaryota"/>
</dbReference>
<evidence type="ECO:0000313" key="3">
    <source>
        <dbReference type="EMBL" id="ETS75773.1"/>
    </source>
</evidence>
<evidence type="ECO:0008006" key="5">
    <source>
        <dbReference type="Google" id="ProtNLM"/>
    </source>
</evidence>
<dbReference type="OrthoDB" id="4482604at2759"/>
<gene>
    <name evidence="3" type="ORF">PFICI_12717</name>
</gene>
<reference evidence="4" key="1">
    <citation type="journal article" date="2015" name="BMC Genomics">
        <title>Genomic and transcriptomic analysis of the endophytic fungus Pestalotiopsis fici reveals its lifestyle and high potential for synthesis of natural products.</title>
        <authorList>
            <person name="Wang X."/>
            <person name="Zhang X."/>
            <person name="Liu L."/>
            <person name="Xiang M."/>
            <person name="Wang W."/>
            <person name="Sun X."/>
            <person name="Che Y."/>
            <person name="Guo L."/>
            <person name="Liu G."/>
            <person name="Guo L."/>
            <person name="Wang C."/>
            <person name="Yin W.B."/>
            <person name="Stadler M."/>
            <person name="Zhang X."/>
            <person name="Liu X."/>
        </authorList>
    </citation>
    <scope>NUCLEOTIDE SEQUENCE [LARGE SCALE GENOMIC DNA]</scope>
    <source>
        <strain evidence="4">W106-1 / CGMCC3.15140</strain>
    </source>
</reference>
<dbReference type="HOGENOM" id="CLU_078522_1_1_1"/>
<dbReference type="OMA" id="WWIERTR"/>
<name>W3WPJ4_PESFW</name>
<feature type="transmembrane region" description="Helical" evidence="2">
    <location>
        <begin position="119"/>
        <end position="138"/>
    </location>
</feature>
<organism evidence="3 4">
    <name type="scientific">Pestalotiopsis fici (strain W106-1 / CGMCC3.15140)</name>
    <dbReference type="NCBI Taxonomy" id="1229662"/>
    <lineage>
        <taxon>Eukaryota</taxon>
        <taxon>Fungi</taxon>
        <taxon>Dikarya</taxon>
        <taxon>Ascomycota</taxon>
        <taxon>Pezizomycotina</taxon>
        <taxon>Sordariomycetes</taxon>
        <taxon>Xylariomycetidae</taxon>
        <taxon>Amphisphaeriales</taxon>
        <taxon>Sporocadaceae</taxon>
        <taxon>Pestalotiopsis</taxon>
    </lineage>
</organism>
<sequence length="242" mass="27140">MSSAISLPTTAHNLVQRRTATPLSGKSHTNNSVTQLSRPQKTSRPDQWWLLSVPAFLIAAYAANFLIDVYRVGDSAIIDRIRSSLFGISHIVGGLTAMLLGPFQFLASIRRKYPKVHRWIGRLYALGILMGGINAFYVSFTSLCRPLGQYAFAFLGLIWLATAAMGMSTIWSGQVAQHRNWMARNFSLTYAAVMLRWQLPLFISLGMETEPALTLTGFTSWIPNLIFAEWWIIRQTPKRASD</sequence>
<feature type="transmembrane region" description="Helical" evidence="2">
    <location>
        <begin position="87"/>
        <end position="107"/>
    </location>
</feature>
<evidence type="ECO:0000256" key="1">
    <source>
        <dbReference type="SAM" id="MobiDB-lite"/>
    </source>
</evidence>
<dbReference type="EMBL" id="KI912118">
    <property type="protein sequence ID" value="ETS75773.1"/>
    <property type="molecule type" value="Genomic_DNA"/>
</dbReference>
<dbReference type="InterPro" id="IPR018750">
    <property type="entry name" value="DUF2306_membrane"/>
</dbReference>
<feature type="region of interest" description="Disordered" evidence="1">
    <location>
        <begin position="18"/>
        <end position="40"/>
    </location>
</feature>
<dbReference type="AlphaFoldDB" id="W3WPJ4"/>
<dbReference type="RefSeq" id="XP_007839489.1">
    <property type="nucleotide sequence ID" value="XM_007841298.1"/>
</dbReference>
<dbReference type="KEGG" id="pfy:PFICI_12717"/>
<feature type="transmembrane region" description="Helical" evidence="2">
    <location>
        <begin position="150"/>
        <end position="173"/>
    </location>
</feature>
<feature type="transmembrane region" description="Helical" evidence="2">
    <location>
        <begin position="212"/>
        <end position="233"/>
    </location>
</feature>
<dbReference type="Pfam" id="PF10067">
    <property type="entry name" value="DUF2306"/>
    <property type="match status" value="1"/>
</dbReference>
<evidence type="ECO:0000256" key="2">
    <source>
        <dbReference type="SAM" id="Phobius"/>
    </source>
</evidence>
<dbReference type="InParanoid" id="W3WPJ4"/>
<feature type="transmembrane region" description="Helical" evidence="2">
    <location>
        <begin position="48"/>
        <end position="67"/>
    </location>
</feature>
<keyword evidence="2" id="KW-1133">Transmembrane helix</keyword>
<keyword evidence="2" id="KW-0472">Membrane</keyword>
<proteinExistence type="predicted"/>
<protein>
    <recommendedName>
        <fullName evidence="5">DUF2306 domain-containing protein</fullName>
    </recommendedName>
</protein>
<evidence type="ECO:0000313" key="4">
    <source>
        <dbReference type="Proteomes" id="UP000030651"/>
    </source>
</evidence>